<dbReference type="CDD" id="cd05233">
    <property type="entry name" value="SDR_c"/>
    <property type="match status" value="1"/>
</dbReference>
<dbReference type="PRINTS" id="PR00080">
    <property type="entry name" value="SDRFAMILY"/>
</dbReference>
<dbReference type="PROSITE" id="PS00061">
    <property type="entry name" value="ADH_SHORT"/>
    <property type="match status" value="1"/>
</dbReference>
<dbReference type="Pfam" id="PF13561">
    <property type="entry name" value="adh_short_C2"/>
    <property type="match status" value="1"/>
</dbReference>
<accession>A0A5C5EB86</accession>
<dbReference type="NCBIfam" id="NF005559">
    <property type="entry name" value="PRK07231.1"/>
    <property type="match status" value="1"/>
</dbReference>
<keyword evidence="2" id="KW-0560">Oxidoreductase</keyword>
<evidence type="ECO:0000313" key="4">
    <source>
        <dbReference type="Proteomes" id="UP000313395"/>
    </source>
</evidence>
<comment type="similarity">
    <text evidence="1">Belongs to the short-chain dehydrogenases/reductases (SDR) family.</text>
</comment>
<dbReference type="InterPro" id="IPR002347">
    <property type="entry name" value="SDR_fam"/>
</dbReference>
<dbReference type="InterPro" id="IPR036291">
    <property type="entry name" value="NAD(P)-bd_dom_sf"/>
</dbReference>
<keyword evidence="4" id="KW-1185">Reference proteome</keyword>
<sequence length="268" mass="28427">MVDFASVKGKVVIVTGASKGIGQAIANCYAQHGMKVVCANRNAEQGTKAVETIRNAGGEAVFCQTDCSNSEEIKALVAFAVKHYGRLDGIVNDAGIGMGGTPLHEYSVEDADKIFDLNLKGVFAGMKYAAEAIFKSKAENGFIINVASIAGLMPQRGQSLYTATKFGVVGMTKSAALDYAPYNVTVNAICPGYTETPIFDGTPEQARQFFINDCPSGRMGQPEECAYLALFLASDMARYINGAAIPVDGALSAGAKNVSMWRHPEILE</sequence>
<dbReference type="InterPro" id="IPR020904">
    <property type="entry name" value="Sc_DH/Rdtase_CS"/>
</dbReference>
<comment type="caution">
    <text evidence="3">The sequence shown here is derived from an EMBL/GenBank/DDBJ whole genome shotgun (WGS) entry which is preliminary data.</text>
</comment>
<dbReference type="AlphaFoldDB" id="A0A5C5EB86"/>
<protein>
    <submittedName>
        <fullName evidence="3">SDR family oxidoreductase</fullName>
    </submittedName>
</protein>
<reference evidence="3 4" key="1">
    <citation type="submission" date="2019-06" db="EMBL/GenBank/DDBJ databases">
        <title>Description Trichococcus psychrophilus sp. nov., isolated from a cold spring, by genomic and phenotypic analyses.</title>
        <authorList>
            <person name="Zakharyuk A."/>
        </authorList>
    </citation>
    <scope>NUCLEOTIDE SEQUENCE [LARGE SCALE GENOMIC DNA]</scope>
    <source>
        <strain evidence="3 4">SKBG</strain>
    </source>
</reference>
<evidence type="ECO:0000313" key="3">
    <source>
        <dbReference type="EMBL" id="TNV70048.1"/>
    </source>
</evidence>
<evidence type="ECO:0000256" key="2">
    <source>
        <dbReference type="ARBA" id="ARBA00023002"/>
    </source>
</evidence>
<gene>
    <name evidence="3" type="ORF">FHK04_02100</name>
</gene>
<dbReference type="Proteomes" id="UP000313395">
    <property type="component" value="Unassembled WGS sequence"/>
</dbReference>
<dbReference type="RefSeq" id="WP_086626987.1">
    <property type="nucleotide sequence ID" value="NZ_VENO01000001.1"/>
</dbReference>
<dbReference type="GO" id="GO:0016616">
    <property type="term" value="F:oxidoreductase activity, acting on the CH-OH group of donors, NAD or NADP as acceptor"/>
    <property type="evidence" value="ECO:0007669"/>
    <property type="project" value="TreeGrafter"/>
</dbReference>
<dbReference type="PANTHER" id="PTHR42760:SF124">
    <property type="entry name" value="SHORT-CHAIN DEHYDROGENASE_REDUCTASE"/>
    <property type="match status" value="1"/>
</dbReference>
<organism evidence="3 4">
    <name type="scientific">Trichococcus shcherbakoviae subsp. psychrophilus</name>
    <dbReference type="NCBI Taxonomy" id="2585775"/>
    <lineage>
        <taxon>Bacteria</taxon>
        <taxon>Bacillati</taxon>
        <taxon>Bacillota</taxon>
        <taxon>Bacilli</taxon>
        <taxon>Lactobacillales</taxon>
        <taxon>Carnobacteriaceae</taxon>
        <taxon>Trichococcus</taxon>
    </lineage>
</organism>
<dbReference type="SUPFAM" id="SSF51735">
    <property type="entry name" value="NAD(P)-binding Rossmann-fold domains"/>
    <property type="match status" value="1"/>
</dbReference>
<evidence type="ECO:0000256" key="1">
    <source>
        <dbReference type="ARBA" id="ARBA00006484"/>
    </source>
</evidence>
<dbReference type="PRINTS" id="PR00081">
    <property type="entry name" value="GDHRDH"/>
</dbReference>
<name>A0A5C5EB86_9LACT</name>
<dbReference type="PANTHER" id="PTHR42760">
    <property type="entry name" value="SHORT-CHAIN DEHYDROGENASES/REDUCTASES FAMILY MEMBER"/>
    <property type="match status" value="1"/>
</dbReference>
<dbReference type="EMBL" id="VENO01000001">
    <property type="protein sequence ID" value="TNV70048.1"/>
    <property type="molecule type" value="Genomic_DNA"/>
</dbReference>
<dbReference type="FunFam" id="3.40.50.720:FF:000084">
    <property type="entry name" value="Short-chain dehydrogenase reductase"/>
    <property type="match status" value="1"/>
</dbReference>
<dbReference type="Gene3D" id="3.40.50.720">
    <property type="entry name" value="NAD(P)-binding Rossmann-like Domain"/>
    <property type="match status" value="1"/>
</dbReference>
<dbReference type="GO" id="GO:0008206">
    <property type="term" value="P:bile acid metabolic process"/>
    <property type="evidence" value="ECO:0007669"/>
    <property type="project" value="UniProtKB-ARBA"/>
</dbReference>
<proteinExistence type="inferred from homology"/>